<dbReference type="PROSITE" id="PS51029">
    <property type="entry name" value="MADF"/>
    <property type="match status" value="1"/>
</dbReference>
<dbReference type="Pfam" id="PF10545">
    <property type="entry name" value="MADF_DNA_bdg"/>
    <property type="match status" value="1"/>
</dbReference>
<evidence type="ECO:0000313" key="3">
    <source>
        <dbReference type="EMBL" id="KAK7583797.1"/>
    </source>
</evidence>
<evidence type="ECO:0000313" key="4">
    <source>
        <dbReference type="Proteomes" id="UP001367676"/>
    </source>
</evidence>
<dbReference type="EMBL" id="JBBCAQ010000032">
    <property type="protein sequence ID" value="KAK7583797.1"/>
    <property type="molecule type" value="Genomic_DNA"/>
</dbReference>
<dbReference type="AlphaFoldDB" id="A0AAN9TQV8"/>
<comment type="caution">
    <text evidence="3">The sequence shown here is derived from an EMBL/GenBank/DDBJ whole genome shotgun (WGS) entry which is preliminary data.</text>
</comment>
<feature type="domain" description="Myb-like" evidence="1">
    <location>
        <begin position="1"/>
        <end position="56"/>
    </location>
</feature>
<dbReference type="InterPro" id="IPR039353">
    <property type="entry name" value="TF_Adf1"/>
</dbReference>
<feature type="domain" description="MADF" evidence="2">
    <location>
        <begin position="5"/>
        <end position="90"/>
    </location>
</feature>
<keyword evidence="4" id="KW-1185">Reference proteome</keyword>
<reference evidence="3 4" key="1">
    <citation type="submission" date="2024-03" db="EMBL/GenBank/DDBJ databases">
        <title>Adaptation during the transition from Ophiocordyceps entomopathogen to insect associate is accompanied by gene loss and intensified selection.</title>
        <authorList>
            <person name="Ward C.M."/>
            <person name="Onetto C.A."/>
            <person name="Borneman A.R."/>
        </authorList>
    </citation>
    <scope>NUCLEOTIDE SEQUENCE [LARGE SCALE GENOMIC DNA]</scope>
    <source>
        <strain evidence="3">AWRI1</strain>
        <tissue evidence="3">Single Adult Female</tissue>
    </source>
</reference>
<name>A0AAN9TQV8_9HEMI</name>
<dbReference type="InterPro" id="IPR001005">
    <property type="entry name" value="SANT/Myb"/>
</dbReference>
<dbReference type="PANTHER" id="PTHR12243">
    <property type="entry name" value="MADF DOMAIN TRANSCRIPTION FACTOR"/>
    <property type="match status" value="1"/>
</dbReference>
<accession>A0AAN9TQV8</accession>
<sequence>MENERLIELVRMNPVLYDHTHPKYSDSHIKEKTWKEIGRELNNSSISCKARWNNIRDNYRKYKKKMLREKGMLRSYKYGEQLQFLDDFFHDRKSVMKNKEGGGGGDDEVESVEVTYSDAIDNVSMYDGKDEFQMDDGEESISPSNLTPTAASLQTITMLPKYKLRSSSAAASVAALGYMADESPHERAVDAFLAGIAPTLKSLDAYNLNLAKSEIFGIVQKYEMKVILEGGKSSDSFATAAVNSADSVDNGITCDPLK</sequence>
<dbReference type="PANTHER" id="PTHR12243:SF69">
    <property type="entry name" value="SI:CH73-59F11.3"/>
    <property type="match status" value="1"/>
</dbReference>
<dbReference type="GO" id="GO:0005634">
    <property type="term" value="C:nucleus"/>
    <property type="evidence" value="ECO:0007669"/>
    <property type="project" value="TreeGrafter"/>
</dbReference>
<evidence type="ECO:0000259" key="2">
    <source>
        <dbReference type="PROSITE" id="PS51029"/>
    </source>
</evidence>
<dbReference type="SMART" id="SM00595">
    <property type="entry name" value="MADF"/>
    <property type="match status" value="1"/>
</dbReference>
<gene>
    <name evidence="3" type="ORF">V9T40_004760</name>
</gene>
<organism evidence="3 4">
    <name type="scientific">Parthenolecanium corni</name>
    <dbReference type="NCBI Taxonomy" id="536013"/>
    <lineage>
        <taxon>Eukaryota</taxon>
        <taxon>Metazoa</taxon>
        <taxon>Ecdysozoa</taxon>
        <taxon>Arthropoda</taxon>
        <taxon>Hexapoda</taxon>
        <taxon>Insecta</taxon>
        <taxon>Pterygota</taxon>
        <taxon>Neoptera</taxon>
        <taxon>Paraneoptera</taxon>
        <taxon>Hemiptera</taxon>
        <taxon>Sternorrhyncha</taxon>
        <taxon>Coccoidea</taxon>
        <taxon>Coccidae</taxon>
        <taxon>Parthenolecanium</taxon>
    </lineage>
</organism>
<evidence type="ECO:0000259" key="1">
    <source>
        <dbReference type="PROSITE" id="PS50090"/>
    </source>
</evidence>
<dbReference type="Proteomes" id="UP001367676">
    <property type="component" value="Unassembled WGS sequence"/>
</dbReference>
<dbReference type="PROSITE" id="PS50090">
    <property type="entry name" value="MYB_LIKE"/>
    <property type="match status" value="1"/>
</dbReference>
<protein>
    <recommendedName>
        <fullName evidence="5">Transcription factor Adf-1</fullName>
    </recommendedName>
</protein>
<evidence type="ECO:0008006" key="5">
    <source>
        <dbReference type="Google" id="ProtNLM"/>
    </source>
</evidence>
<dbReference type="GO" id="GO:0006357">
    <property type="term" value="P:regulation of transcription by RNA polymerase II"/>
    <property type="evidence" value="ECO:0007669"/>
    <property type="project" value="TreeGrafter"/>
</dbReference>
<proteinExistence type="predicted"/>
<dbReference type="GO" id="GO:0005667">
    <property type="term" value="C:transcription regulator complex"/>
    <property type="evidence" value="ECO:0007669"/>
    <property type="project" value="TreeGrafter"/>
</dbReference>
<dbReference type="InterPro" id="IPR006578">
    <property type="entry name" value="MADF-dom"/>
</dbReference>